<dbReference type="Proteomes" id="UP000501780">
    <property type="component" value="Chromosome"/>
</dbReference>
<feature type="signal peptide" evidence="1">
    <location>
        <begin position="1"/>
        <end position="20"/>
    </location>
</feature>
<accession>A0A6H0KSI3</accession>
<dbReference type="KEGG" id="bfc:BacF7301_19260"/>
<organism evidence="2 3">
    <name type="scientific">Bacteroides faecium</name>
    <dbReference type="NCBI Taxonomy" id="2715212"/>
    <lineage>
        <taxon>Bacteria</taxon>
        <taxon>Pseudomonadati</taxon>
        <taxon>Bacteroidota</taxon>
        <taxon>Bacteroidia</taxon>
        <taxon>Bacteroidales</taxon>
        <taxon>Bacteroidaceae</taxon>
        <taxon>Bacteroides</taxon>
    </lineage>
</organism>
<evidence type="ECO:0000313" key="2">
    <source>
        <dbReference type="EMBL" id="QIU96159.1"/>
    </source>
</evidence>
<gene>
    <name evidence="2" type="ORF">BacF7301_19260</name>
</gene>
<feature type="chain" id="PRO_5026129524" evidence="1">
    <location>
        <begin position="21"/>
        <end position="178"/>
    </location>
</feature>
<keyword evidence="1" id="KW-0732">Signal</keyword>
<evidence type="ECO:0000313" key="3">
    <source>
        <dbReference type="Proteomes" id="UP000501780"/>
    </source>
</evidence>
<reference evidence="2 3" key="1">
    <citation type="submission" date="2020-03" db="EMBL/GenBank/DDBJ databases">
        <title>Genomic analysis of Bacteroides faecium CBA7301.</title>
        <authorList>
            <person name="Kim J."/>
            <person name="Roh S.W."/>
        </authorList>
    </citation>
    <scope>NUCLEOTIDE SEQUENCE [LARGE SCALE GENOMIC DNA]</scope>
    <source>
        <strain evidence="2 3">CBA7301</strain>
    </source>
</reference>
<dbReference type="Pfam" id="PF12099">
    <property type="entry name" value="DUF3575"/>
    <property type="match status" value="1"/>
</dbReference>
<protein>
    <submittedName>
        <fullName evidence="2">DUF3575 domain-containing protein</fullName>
    </submittedName>
</protein>
<proteinExistence type="predicted"/>
<keyword evidence="3" id="KW-1185">Reference proteome</keyword>
<dbReference type="RefSeq" id="WP_167965377.1">
    <property type="nucleotide sequence ID" value="NZ_CP050831.1"/>
</dbReference>
<evidence type="ECO:0000256" key="1">
    <source>
        <dbReference type="SAM" id="SignalP"/>
    </source>
</evidence>
<dbReference type="AlphaFoldDB" id="A0A6H0KSI3"/>
<name>A0A6H0KSI3_9BACE</name>
<dbReference type="EMBL" id="CP050831">
    <property type="protein sequence ID" value="QIU96159.1"/>
    <property type="molecule type" value="Genomic_DNA"/>
</dbReference>
<sequence length="178" mass="20676">MKRMLSLLLSAIGFWQILTAQNVAIKTNTLYWLTTTPTLGAEFSLSSKTTFEVVGAYNPWTFKDDKKMHFWLVQPEFKYWTCEKFNGHFIGVHLHGAQYYGGFSSKRYDGYLAGGGFTYGYDWILSPHWNLEAAIGIGYAHLWYKESPRVPCEKCYERKHKNYFGPTKIAISLTYFIF</sequence>
<dbReference type="InterPro" id="IPR021958">
    <property type="entry name" value="DUF3575"/>
</dbReference>